<keyword evidence="7" id="KW-0423">Lactose metabolism</keyword>
<comment type="similarity">
    <text evidence="1">Belongs to the carbohydrate kinase pfkB family.</text>
</comment>
<comment type="catalytic activity">
    <reaction evidence="6 8">
        <text>beta-D-fructose 1-phosphate + ATP = beta-D-fructose 1,6-bisphosphate + ADP + H(+)</text>
        <dbReference type="Rhea" id="RHEA:14213"/>
        <dbReference type="ChEBI" id="CHEBI:15378"/>
        <dbReference type="ChEBI" id="CHEBI:30616"/>
        <dbReference type="ChEBI" id="CHEBI:32966"/>
        <dbReference type="ChEBI" id="CHEBI:138881"/>
        <dbReference type="ChEBI" id="CHEBI:456216"/>
        <dbReference type="EC" id="2.7.1.56"/>
    </reaction>
</comment>
<dbReference type="CDD" id="cd01164">
    <property type="entry name" value="FruK_PfkB_like"/>
    <property type="match status" value="1"/>
</dbReference>
<dbReference type="InterPro" id="IPR017583">
    <property type="entry name" value="Tagatose/fructose_Pkinase"/>
</dbReference>
<dbReference type="EMBL" id="JBHSAC010000033">
    <property type="protein sequence ID" value="MFC3931838.1"/>
    <property type="molecule type" value="Genomic_DNA"/>
</dbReference>
<keyword evidence="11" id="KW-1185">Reference proteome</keyword>
<reference evidence="11" key="1">
    <citation type="journal article" date="2019" name="Int. J. Syst. Evol. Microbiol.">
        <title>The Global Catalogue of Microorganisms (GCM) 10K type strain sequencing project: providing services to taxonomists for standard genome sequencing and annotation.</title>
        <authorList>
            <consortium name="The Broad Institute Genomics Platform"/>
            <consortium name="The Broad Institute Genome Sequencing Center for Infectious Disease"/>
            <person name="Wu L."/>
            <person name="Ma J."/>
        </authorList>
    </citation>
    <scope>NUCLEOTIDE SEQUENCE [LARGE SCALE GENOMIC DNA]</scope>
    <source>
        <strain evidence="11">CCUG 58728</strain>
    </source>
</reference>
<dbReference type="SUPFAM" id="SSF53613">
    <property type="entry name" value="Ribokinase-like"/>
    <property type="match status" value="1"/>
</dbReference>
<dbReference type="NCBIfam" id="TIGR03828">
    <property type="entry name" value="pfkB"/>
    <property type="match status" value="1"/>
</dbReference>
<dbReference type="PANTHER" id="PTHR46566:SF1">
    <property type="entry name" value="1-PHOSPHOFRUCTOKINASE"/>
    <property type="match status" value="1"/>
</dbReference>
<keyword evidence="5 7" id="KW-0067">ATP-binding</keyword>
<dbReference type="InterPro" id="IPR022463">
    <property type="entry name" value="1-PFruKinase"/>
</dbReference>
<evidence type="ECO:0000256" key="4">
    <source>
        <dbReference type="ARBA" id="ARBA00022777"/>
    </source>
</evidence>
<evidence type="ECO:0000256" key="8">
    <source>
        <dbReference type="RuleBase" id="RU369061"/>
    </source>
</evidence>
<comment type="caution">
    <text evidence="10">The sequence shown here is derived from an EMBL/GenBank/DDBJ whole genome shotgun (WGS) entry which is preliminary data.</text>
</comment>
<dbReference type="InterPro" id="IPR002173">
    <property type="entry name" value="Carboh/pur_kinase_PfkB_CS"/>
</dbReference>
<evidence type="ECO:0000256" key="6">
    <source>
        <dbReference type="ARBA" id="ARBA00047745"/>
    </source>
</evidence>
<feature type="domain" description="Carbohydrate kinase PfkB" evidence="9">
    <location>
        <begin position="6"/>
        <end position="278"/>
    </location>
</feature>
<evidence type="ECO:0000256" key="5">
    <source>
        <dbReference type="ARBA" id="ARBA00022840"/>
    </source>
</evidence>
<evidence type="ECO:0000313" key="10">
    <source>
        <dbReference type="EMBL" id="MFC3931838.1"/>
    </source>
</evidence>
<keyword evidence="2 7" id="KW-0808">Transferase</keyword>
<dbReference type="Gene3D" id="3.40.1190.20">
    <property type="match status" value="1"/>
</dbReference>
<dbReference type="PANTHER" id="PTHR46566">
    <property type="entry name" value="1-PHOSPHOFRUCTOKINASE-RELATED"/>
    <property type="match status" value="1"/>
</dbReference>
<dbReference type="Pfam" id="PF00294">
    <property type="entry name" value="PfkB"/>
    <property type="match status" value="1"/>
</dbReference>
<dbReference type="InterPro" id="IPR029056">
    <property type="entry name" value="Ribokinase-like"/>
</dbReference>
<keyword evidence="3 7" id="KW-0547">Nucleotide-binding</keyword>
<dbReference type="PROSITE" id="PS00584">
    <property type="entry name" value="PFKB_KINASES_2"/>
    <property type="match status" value="1"/>
</dbReference>
<protein>
    <recommendedName>
        <fullName evidence="7">Tagatose-6-phosphate kinase</fullName>
        <ecNumber evidence="7">2.7.1.144</ecNumber>
    </recommendedName>
</protein>
<organism evidence="10 11">
    <name type="scientific">Streptococcus dentapri</name>
    <dbReference type="NCBI Taxonomy" id="573564"/>
    <lineage>
        <taxon>Bacteria</taxon>
        <taxon>Bacillati</taxon>
        <taxon>Bacillota</taxon>
        <taxon>Bacilli</taxon>
        <taxon>Lactobacillales</taxon>
        <taxon>Streptococcaceae</taxon>
        <taxon>Streptococcus</taxon>
    </lineage>
</organism>
<dbReference type="PROSITE" id="PS00583">
    <property type="entry name" value="PFKB_KINASES_1"/>
    <property type="match status" value="1"/>
</dbReference>
<proteinExistence type="inferred from homology"/>
<dbReference type="EC" id="2.7.1.144" evidence="7"/>
<dbReference type="GO" id="GO:0008662">
    <property type="term" value="F:1-phosphofructokinase activity"/>
    <property type="evidence" value="ECO:0007669"/>
    <property type="project" value="UniProtKB-EC"/>
</dbReference>
<sequence length="303" mass="32599">MIYTVTLNPSIDYIVRLERVVIGSVNRMDSDDKFAGGKGINVSRILQRLGVDNTATGFIGGFTGKFIEDGLTAENIKTKFVSVNQDTRINVKIKSDDETEINGIGPQITPEQLAELEGVLSQLTADDTVVFAGSAPTNLGNQVYKRLIPLVKEAGAEVICDFEGQTLLDALDYQPLLVKPNNHELEAIFGIKLNSLADVEKYAREILAKGAQNVIISMAGEGALLVTEEAAYFAKPIKGKVKNSVGAGDSMVAGFTGEFVKSGDPIEALKWGVACGTSTAFSDDLANISFIKETYQKVEVEKL</sequence>
<comment type="pathway">
    <text evidence="7">Carbohydrate metabolism; D-tagatose 6-phosphate degradation; D-glyceraldehyde 3-phosphate and glycerone phosphate from D-tagatose 6-phosphate: step 1/2.</text>
</comment>
<dbReference type="InterPro" id="IPR011611">
    <property type="entry name" value="PfkB_dom"/>
</dbReference>
<keyword evidence="4 8" id="KW-0418">Kinase</keyword>
<dbReference type="NCBIfam" id="TIGR03168">
    <property type="entry name" value="1-PFK"/>
    <property type="match status" value="1"/>
</dbReference>
<evidence type="ECO:0000256" key="7">
    <source>
        <dbReference type="PIRNR" id="PIRNR000535"/>
    </source>
</evidence>
<name>A0ABV8D0H5_9STRE</name>
<evidence type="ECO:0000256" key="3">
    <source>
        <dbReference type="ARBA" id="ARBA00022741"/>
    </source>
</evidence>
<evidence type="ECO:0000259" key="9">
    <source>
        <dbReference type="Pfam" id="PF00294"/>
    </source>
</evidence>
<comment type="similarity">
    <text evidence="7">Belongs to the carbohydrate kinase PfkB family. LacC subfamily.</text>
</comment>
<dbReference type="Proteomes" id="UP001595901">
    <property type="component" value="Unassembled WGS sequence"/>
</dbReference>
<accession>A0ABV8D0H5</accession>
<gene>
    <name evidence="10" type="primary">pfkB</name>
    <name evidence="10" type="ORF">ACFOSE_03410</name>
</gene>
<evidence type="ECO:0000313" key="11">
    <source>
        <dbReference type="Proteomes" id="UP001595901"/>
    </source>
</evidence>
<comment type="catalytic activity">
    <reaction evidence="7">
        <text>D-tagatofuranose 6-phosphate + ATP = D-tagatofuranose 1,6-bisphosphate + ADP + H(+)</text>
        <dbReference type="Rhea" id="RHEA:12420"/>
        <dbReference type="ChEBI" id="CHEBI:15378"/>
        <dbReference type="ChEBI" id="CHEBI:30616"/>
        <dbReference type="ChEBI" id="CHEBI:58694"/>
        <dbReference type="ChEBI" id="CHEBI:58695"/>
        <dbReference type="ChEBI" id="CHEBI:456216"/>
        <dbReference type="EC" id="2.7.1.144"/>
    </reaction>
</comment>
<evidence type="ECO:0000256" key="1">
    <source>
        <dbReference type="ARBA" id="ARBA00005380"/>
    </source>
</evidence>
<comment type="function">
    <text evidence="8">Catalyzes the ATP-dependent phosphorylation of fructose-l-phosphate to fructose-l,6-bisphosphate.</text>
</comment>
<dbReference type="PIRSF" id="PIRSF000535">
    <property type="entry name" value="1PFK/6PFK/LacC"/>
    <property type="match status" value="1"/>
</dbReference>
<dbReference type="RefSeq" id="WP_380430526.1">
    <property type="nucleotide sequence ID" value="NZ_JBHSAC010000033.1"/>
</dbReference>
<evidence type="ECO:0000256" key="2">
    <source>
        <dbReference type="ARBA" id="ARBA00022679"/>
    </source>
</evidence>